<sequence>MRHQKLRRSNAQGYLKGHQDAEFQRCEFCNVPIFRNACSDERSISAFQGKGKILCNKCAAIIGNMPEEQALQALNNASETYPKVP</sequence>
<proteinExistence type="predicted"/>
<dbReference type="AlphaFoldDB" id="A0A857DI03"/>
<reference evidence="1 2" key="1">
    <citation type="submission" date="2019-12" db="EMBL/GenBank/DDBJ databases">
        <title>Sequence classification of anaerobic respiratory reductive dehalogenases: First we see many, then we see few.</title>
        <authorList>
            <person name="Molenda O."/>
            <person name="Puentes Jacome L.A."/>
            <person name="Cao X."/>
            <person name="Nesbo C.L."/>
            <person name="Tang S."/>
            <person name="Morson N."/>
            <person name="Patron J."/>
            <person name="Lomheim L."/>
            <person name="Wishart D.S."/>
            <person name="Edwards E.A."/>
        </authorList>
    </citation>
    <scope>NUCLEOTIDE SEQUENCE [LARGE SCALE GENOMIC DNA]</scope>
    <source>
        <strain evidence="1 2">12DCA</strain>
    </source>
</reference>
<organism evidence="1 2">
    <name type="scientific">Dehalobacter restrictus</name>
    <dbReference type="NCBI Taxonomy" id="55583"/>
    <lineage>
        <taxon>Bacteria</taxon>
        <taxon>Bacillati</taxon>
        <taxon>Bacillota</taxon>
        <taxon>Clostridia</taxon>
        <taxon>Eubacteriales</taxon>
        <taxon>Desulfitobacteriaceae</taxon>
        <taxon>Dehalobacter</taxon>
    </lineage>
</organism>
<dbReference type="Proteomes" id="UP000430508">
    <property type="component" value="Chromosome"/>
</dbReference>
<dbReference type="RefSeq" id="WP_019225394.1">
    <property type="nucleotide sequence ID" value="NZ_CP046996.1"/>
</dbReference>
<name>A0A857DI03_9FIRM</name>
<evidence type="ECO:0000313" key="2">
    <source>
        <dbReference type="Proteomes" id="UP000430508"/>
    </source>
</evidence>
<dbReference type="EMBL" id="CP046996">
    <property type="protein sequence ID" value="QHA00547.1"/>
    <property type="molecule type" value="Genomic_DNA"/>
</dbReference>
<gene>
    <name evidence="1" type="ORF">GQ588_07840</name>
</gene>
<protein>
    <submittedName>
        <fullName evidence="1">Uncharacterized protein</fullName>
    </submittedName>
</protein>
<accession>A0A857DI03</accession>
<evidence type="ECO:0000313" key="1">
    <source>
        <dbReference type="EMBL" id="QHA00547.1"/>
    </source>
</evidence>